<feature type="region of interest" description="Disordered" evidence="1">
    <location>
        <begin position="117"/>
        <end position="137"/>
    </location>
</feature>
<keyword evidence="3" id="KW-1185">Reference proteome</keyword>
<dbReference type="Proteomes" id="UP001551011">
    <property type="component" value="Unassembled WGS sequence"/>
</dbReference>
<name>A0ABV3A9T7_9ACTN</name>
<evidence type="ECO:0008006" key="4">
    <source>
        <dbReference type="Google" id="ProtNLM"/>
    </source>
</evidence>
<sequence>MAREEQRWHPAGPGRQISWPQDTDGWGEDRLWILNALKHWMWGVAHGYEGRRMLAGDLRPVFGVKSAGTVSSWIAQGGVRGDEGLKYCETVRERAGCTASCESGYGDLAELRKRYARARHHSEEQKRAARQRSRRRTVVPAPLKLTPREIDRRLSVLAEAREGALRSLETVTVNQFGPAGDRVTLAQVRVERTAERQMLKHIERQLNGAAAGQAAALVGEPGVGKSCSLWGVHRTLSRREDICLVLLSATSLLAGPGGPADLRPHELPALLHEHRGRTSGVRRPLVLLLDTADLLLHQPETANDFVELITDLRSAGTAVALACRRGEAGLLKQSWDTARGPGAYASLLSDILLDLYDTGTDDDRRGGWAPGSELARAVEAYAKAYAPRRTEGSLPQMRRALADASARGLPLGELIRHPLHLRMVFDLYAPEGPSGSDLDVAGLFHDFWVRRVDRDMRHSTPAPGTEPGEQTMPLGPVAAEIGLVTLREGTIELRQEAVRDLVASRLGLSGQEAAHSIGVLRRRGVLSEPFAGRLRFHHQAIGEYAAGRGLADSPAGLDAAVRRIAEHPQDLYLAEAARHAFHHSDRTRAHRATHWYPLLAPLARASSPVARETFLRILAGLGHAPATALEHAGPLVEDADDGRLLAAHYLARLKATGRPAEHIWPTMLKKIWAVADGPQRREVLRILTVLLRQQRATAAAFLHGLPAQDLPRCTPAPQLTTLMRHLHEAGEAVPDGSRRATAASPKHPVAAMIEAMLDDGFVRLGAPLEHALATLAELGATWPDRYGDLCRGVPARVAAIPGKVPKDVDKIIALAAACWAAVQVHEGTADTLRALRACLSELADGALPVAPHPVVLHGVAKTLCDPGVRIAPPALREALALAAASAPAGDTRKVIARYFLRPLLMAGEAPAGRAAREWCRAQTSHERVGQVPQPPATTLVLTALAQRMPAAVVAASLPDDRRSAKPRATTLLPWTTAPWDPELTVAAAAGGHHLATHALDHLTGFTPGPEVPEKERESEEGHTEERVGDDRAPETSTEKNTERGTGKRRSRGRQARERLPSPREEVVVRVPEAPDLLLPWLLEDARLRSSSDALIAFVHAHEARQLPAEHTRQLSLIASHLREQRKDHLAWAAAHRLTARMISRGLTPLGTPADVAEQLDALRTSAGAQTALLEAATQAITADPAQWDLSAARTTLTPVLAELVARASEIAATVTRPQKGHDAYMLAGNVAHLLRVRLAVLDARRRLADGSRDIGLEVLRSLVFVPGNPCVPRGHRLAEPANVWPHRFQTMPRLCIDLHEAGRPQDAEELLGSAVEVVTAGSGPHARWRQFAWNPWRPYLRVLVGERSHLYDLLIDYGTRDHQLGRHLLEVAGQALSNISEELHRLLTDPRWPARLRDAARRTASWAGRDGANLRWETVYDEIEKR</sequence>
<accession>A0ABV3A9T7</accession>
<feature type="compositionally biased region" description="Basic residues" evidence="1">
    <location>
        <begin position="128"/>
        <end position="137"/>
    </location>
</feature>
<feature type="region of interest" description="Disordered" evidence="1">
    <location>
        <begin position="1001"/>
        <end position="1065"/>
    </location>
</feature>
<evidence type="ECO:0000256" key="1">
    <source>
        <dbReference type="SAM" id="MobiDB-lite"/>
    </source>
</evidence>
<feature type="compositionally biased region" description="Basic and acidic residues" evidence="1">
    <location>
        <begin position="1011"/>
        <end position="1045"/>
    </location>
</feature>
<evidence type="ECO:0000313" key="3">
    <source>
        <dbReference type="Proteomes" id="UP001551011"/>
    </source>
</evidence>
<proteinExistence type="predicted"/>
<dbReference type="SUPFAM" id="SSF52540">
    <property type="entry name" value="P-loop containing nucleoside triphosphate hydrolases"/>
    <property type="match status" value="1"/>
</dbReference>
<evidence type="ECO:0000313" key="2">
    <source>
        <dbReference type="EMBL" id="MEU5708707.1"/>
    </source>
</evidence>
<dbReference type="RefSeq" id="WP_359257113.1">
    <property type="nucleotide sequence ID" value="NZ_JBFAEG010000011.1"/>
</dbReference>
<comment type="caution">
    <text evidence="2">The sequence shown here is derived from an EMBL/GenBank/DDBJ whole genome shotgun (WGS) entry which is preliminary data.</text>
</comment>
<dbReference type="EMBL" id="JBFAEG010000011">
    <property type="protein sequence ID" value="MEU5708707.1"/>
    <property type="molecule type" value="Genomic_DNA"/>
</dbReference>
<feature type="compositionally biased region" description="Basic and acidic residues" evidence="1">
    <location>
        <begin position="1054"/>
        <end position="1065"/>
    </location>
</feature>
<dbReference type="InterPro" id="IPR027417">
    <property type="entry name" value="P-loop_NTPase"/>
</dbReference>
<feature type="region of interest" description="Disordered" evidence="1">
    <location>
        <begin position="1"/>
        <end position="22"/>
    </location>
</feature>
<reference evidence="2 3" key="1">
    <citation type="submission" date="2024-06" db="EMBL/GenBank/DDBJ databases">
        <title>The Natural Products Discovery Center: Release of the First 8490 Sequenced Strains for Exploring Actinobacteria Biosynthetic Diversity.</title>
        <authorList>
            <person name="Kalkreuter E."/>
            <person name="Kautsar S.A."/>
            <person name="Yang D."/>
            <person name="Bader C.D."/>
            <person name="Teijaro C.N."/>
            <person name="Fluegel L."/>
            <person name="Davis C.M."/>
            <person name="Simpson J.R."/>
            <person name="Lauterbach L."/>
            <person name="Steele A.D."/>
            <person name="Gui C."/>
            <person name="Meng S."/>
            <person name="Li G."/>
            <person name="Viehrig K."/>
            <person name="Ye F."/>
            <person name="Su P."/>
            <person name="Kiefer A.F."/>
            <person name="Nichols A."/>
            <person name="Cepeda A.J."/>
            <person name="Yan W."/>
            <person name="Fan B."/>
            <person name="Jiang Y."/>
            <person name="Adhikari A."/>
            <person name="Zheng C.-J."/>
            <person name="Schuster L."/>
            <person name="Cowan T.M."/>
            <person name="Smanski M.J."/>
            <person name="Chevrette M.G."/>
            <person name="De Carvalho L.P.S."/>
            <person name="Shen B."/>
        </authorList>
    </citation>
    <scope>NUCLEOTIDE SEQUENCE [LARGE SCALE GENOMIC DNA]</scope>
    <source>
        <strain evidence="2 3">NPDC020594</strain>
    </source>
</reference>
<gene>
    <name evidence="2" type="ORF">AB0H04_17795</name>
</gene>
<protein>
    <recommendedName>
        <fullName evidence="4">AAA+ ATPase domain-containing protein</fullName>
    </recommendedName>
</protein>
<organism evidence="2 3">
    <name type="scientific">Streptomyces flaveolus</name>
    <dbReference type="NCBI Taxonomy" id="67297"/>
    <lineage>
        <taxon>Bacteria</taxon>
        <taxon>Bacillati</taxon>
        <taxon>Actinomycetota</taxon>
        <taxon>Actinomycetes</taxon>
        <taxon>Kitasatosporales</taxon>
        <taxon>Streptomycetaceae</taxon>
        <taxon>Streptomyces</taxon>
    </lineage>
</organism>